<evidence type="ECO:0000313" key="1">
    <source>
        <dbReference type="EMBL" id="MEM5552039.1"/>
    </source>
</evidence>
<sequence>MRSNSDQSQLEGKSFFEQLEEELFNSADSNNKIKFKDEKSPYYFLPPLQDFLELLNLPHTQKQLLDLAESAFGIDSKIGRSSKFAIFGNGVGKQVISKLLGFYKNLPIPFDDVFTPKNLNKIDKSAKVGSNAVYWLSAVPFYKLSAPDGESDKELEPLFLFIEKRCQTEVRFLEYVREKIKNDKIDREDTAAIYKYISGFWKSETKVPEHAVHTLGNIIKYPEKLKKPSKEDTLSAIESYCFMNLDFYLEAITYFEIGVRYEYGNDPQNLKKEIGTITRSIYAFATNDSISTCFEALLIEYKKILTDLVGKIGFRDLARFIDINELENADLSESLDDRQYTQLKRWRNGKDIPSNERLAAFLDKLDEYANVDSGYVLKMAFRIALGVDKLVGKIISATAFDNCEPHEVEAIIKKVLSRVPIYYESNITDFLNAKNAD</sequence>
<organism evidence="1 2">
    <name type="scientific">Pseudoalteromonas neustonica</name>
    <dbReference type="NCBI Taxonomy" id="1840331"/>
    <lineage>
        <taxon>Bacteria</taxon>
        <taxon>Pseudomonadati</taxon>
        <taxon>Pseudomonadota</taxon>
        <taxon>Gammaproteobacteria</taxon>
        <taxon>Alteromonadales</taxon>
        <taxon>Pseudoalteromonadaceae</taxon>
        <taxon>Pseudoalteromonas</taxon>
    </lineage>
</organism>
<proteinExistence type="predicted"/>
<evidence type="ECO:0008006" key="3">
    <source>
        <dbReference type="Google" id="ProtNLM"/>
    </source>
</evidence>
<dbReference type="Proteomes" id="UP001388366">
    <property type="component" value="Unassembled WGS sequence"/>
</dbReference>
<evidence type="ECO:0000313" key="2">
    <source>
        <dbReference type="Proteomes" id="UP001388366"/>
    </source>
</evidence>
<dbReference type="RefSeq" id="WP_342884209.1">
    <property type="nucleotide sequence ID" value="NZ_JBBMQU010000029.1"/>
</dbReference>
<reference evidence="1 2" key="1">
    <citation type="submission" date="2024-03" db="EMBL/GenBank/DDBJ databases">
        <title>Community enrichment and isolation of bacterial strains for fucoidan degradation.</title>
        <authorList>
            <person name="Sichert A."/>
        </authorList>
    </citation>
    <scope>NUCLEOTIDE SEQUENCE [LARGE SCALE GENOMIC DNA]</scope>
    <source>
        <strain evidence="1 2">AS81</strain>
    </source>
</reference>
<name>A0ABU9U4S2_9GAMM</name>
<dbReference type="EMBL" id="JBBMQU010000029">
    <property type="protein sequence ID" value="MEM5552039.1"/>
    <property type="molecule type" value="Genomic_DNA"/>
</dbReference>
<keyword evidence="2" id="KW-1185">Reference proteome</keyword>
<protein>
    <recommendedName>
        <fullName evidence="3">DUF262 domain-containing protein</fullName>
    </recommendedName>
</protein>
<comment type="caution">
    <text evidence="1">The sequence shown here is derived from an EMBL/GenBank/DDBJ whole genome shotgun (WGS) entry which is preliminary data.</text>
</comment>
<gene>
    <name evidence="1" type="ORF">WNY63_14995</name>
</gene>
<accession>A0ABU9U4S2</accession>